<dbReference type="AlphaFoldDB" id="M4B257"/>
<dbReference type="EnsemblProtists" id="HpaT800354">
    <property type="protein sequence ID" value="HpaP800354"/>
    <property type="gene ID" value="HpaG800354"/>
</dbReference>
<dbReference type="HOGENOM" id="CLU_2817905_0_0_1"/>
<dbReference type="Proteomes" id="UP000011713">
    <property type="component" value="Unassembled WGS sequence"/>
</dbReference>
<proteinExistence type="predicted"/>
<dbReference type="InParanoid" id="M4B257"/>
<dbReference type="EMBL" id="JH597777">
    <property type="status" value="NOT_ANNOTATED_CDS"/>
    <property type="molecule type" value="Genomic_DNA"/>
</dbReference>
<evidence type="ECO:0000313" key="2">
    <source>
        <dbReference type="Proteomes" id="UP000011713"/>
    </source>
</evidence>
<keyword evidence="2" id="KW-1185">Reference proteome</keyword>
<evidence type="ECO:0000313" key="1">
    <source>
        <dbReference type="EnsemblProtists" id="HpaP800354"/>
    </source>
</evidence>
<protein>
    <submittedName>
        <fullName evidence="1">Uncharacterized protein</fullName>
    </submittedName>
</protein>
<name>M4B257_HYAAE</name>
<reference evidence="2" key="1">
    <citation type="journal article" date="2010" name="Science">
        <title>Signatures of adaptation to obligate biotrophy in the Hyaloperonospora arabidopsidis genome.</title>
        <authorList>
            <person name="Baxter L."/>
            <person name="Tripathy S."/>
            <person name="Ishaque N."/>
            <person name="Boot N."/>
            <person name="Cabral A."/>
            <person name="Kemen E."/>
            <person name="Thines M."/>
            <person name="Ah-Fong A."/>
            <person name="Anderson R."/>
            <person name="Badejoko W."/>
            <person name="Bittner-Eddy P."/>
            <person name="Boore J.L."/>
            <person name="Chibucos M.C."/>
            <person name="Coates M."/>
            <person name="Dehal P."/>
            <person name="Delehaunty K."/>
            <person name="Dong S."/>
            <person name="Downton P."/>
            <person name="Dumas B."/>
            <person name="Fabro G."/>
            <person name="Fronick C."/>
            <person name="Fuerstenberg S.I."/>
            <person name="Fulton L."/>
            <person name="Gaulin E."/>
            <person name="Govers F."/>
            <person name="Hughes L."/>
            <person name="Humphray S."/>
            <person name="Jiang R.H."/>
            <person name="Judelson H."/>
            <person name="Kamoun S."/>
            <person name="Kyung K."/>
            <person name="Meijer H."/>
            <person name="Minx P."/>
            <person name="Morris P."/>
            <person name="Nelson J."/>
            <person name="Phuntumart V."/>
            <person name="Qutob D."/>
            <person name="Rehmany A."/>
            <person name="Rougon-Cardoso A."/>
            <person name="Ryden P."/>
            <person name="Torto-Alalibo T."/>
            <person name="Studholme D."/>
            <person name="Wang Y."/>
            <person name="Win J."/>
            <person name="Wood J."/>
            <person name="Clifton S.W."/>
            <person name="Rogers J."/>
            <person name="Van den Ackerveken G."/>
            <person name="Jones J.D."/>
            <person name="McDowell J.M."/>
            <person name="Beynon J."/>
            <person name="Tyler B.M."/>
        </authorList>
    </citation>
    <scope>NUCLEOTIDE SEQUENCE [LARGE SCALE GENOMIC DNA]</scope>
    <source>
        <strain evidence="2">Emoy2</strain>
    </source>
</reference>
<reference evidence="1" key="2">
    <citation type="submission" date="2015-06" db="UniProtKB">
        <authorList>
            <consortium name="EnsemblProtists"/>
        </authorList>
    </citation>
    <scope>IDENTIFICATION</scope>
    <source>
        <strain evidence="1">Emoy2</strain>
    </source>
</reference>
<sequence length="67" mass="7474">MSFSGRRPGKYPSVGSVNATWATFKATWTPNLLEESSMRARSVIVPCRMRPLQKSTPLWTLFGNIAS</sequence>
<accession>M4B257</accession>
<dbReference type="VEuPathDB" id="FungiDB:HpaG800354"/>
<organism evidence="1 2">
    <name type="scientific">Hyaloperonospora arabidopsidis (strain Emoy2)</name>
    <name type="common">Downy mildew agent</name>
    <name type="synonym">Peronospora arabidopsidis</name>
    <dbReference type="NCBI Taxonomy" id="559515"/>
    <lineage>
        <taxon>Eukaryota</taxon>
        <taxon>Sar</taxon>
        <taxon>Stramenopiles</taxon>
        <taxon>Oomycota</taxon>
        <taxon>Peronosporomycetes</taxon>
        <taxon>Peronosporales</taxon>
        <taxon>Peronosporaceae</taxon>
        <taxon>Hyaloperonospora</taxon>
    </lineage>
</organism>